<dbReference type="InterPro" id="IPR054471">
    <property type="entry name" value="GPIID_WHD"/>
</dbReference>
<evidence type="ECO:0000256" key="3">
    <source>
        <dbReference type="SAM" id="MobiDB-lite"/>
    </source>
</evidence>
<dbReference type="STRING" id="1442371.A0A0D2K8Y8"/>
<feature type="repeat" description="ANK" evidence="2">
    <location>
        <begin position="692"/>
        <end position="724"/>
    </location>
</feature>
<dbReference type="Pfam" id="PF24883">
    <property type="entry name" value="NPHP3_N"/>
    <property type="match status" value="1"/>
</dbReference>
<proteinExistence type="predicted"/>
<dbReference type="SUPFAM" id="SSF52540">
    <property type="entry name" value="P-loop containing nucleoside triphosphate hydrolases"/>
    <property type="match status" value="1"/>
</dbReference>
<dbReference type="Pfam" id="PF22939">
    <property type="entry name" value="WHD_GPIID"/>
    <property type="match status" value="1"/>
</dbReference>
<evidence type="ECO:0000256" key="2">
    <source>
        <dbReference type="PROSITE-ProRule" id="PRU00023"/>
    </source>
</evidence>
<dbReference type="OrthoDB" id="1577640at2759"/>
<dbReference type="Gene3D" id="1.25.40.20">
    <property type="entry name" value="Ankyrin repeat-containing domain"/>
    <property type="match status" value="1"/>
</dbReference>
<evidence type="ECO:0000259" key="5">
    <source>
        <dbReference type="Pfam" id="PF22939"/>
    </source>
</evidence>
<evidence type="ECO:0000256" key="4">
    <source>
        <dbReference type="SAM" id="SignalP"/>
    </source>
</evidence>
<dbReference type="InterPro" id="IPR036770">
    <property type="entry name" value="Ankyrin_rpt-contain_sf"/>
</dbReference>
<feature type="domain" description="Nephrocystin 3-like N-terminal" evidence="6">
    <location>
        <begin position="197"/>
        <end position="361"/>
    </location>
</feature>
<dbReference type="InterPro" id="IPR027417">
    <property type="entry name" value="P-loop_NTPase"/>
</dbReference>
<evidence type="ECO:0000256" key="1">
    <source>
        <dbReference type="ARBA" id="ARBA00022737"/>
    </source>
</evidence>
<dbReference type="PROSITE" id="PS50088">
    <property type="entry name" value="ANK_REPEAT"/>
    <property type="match status" value="2"/>
</dbReference>
<dbReference type="InterPro" id="IPR002110">
    <property type="entry name" value="Ankyrin_rpt"/>
</dbReference>
<dbReference type="PANTHER" id="PTHR10039">
    <property type="entry name" value="AMELOGENIN"/>
    <property type="match status" value="1"/>
</dbReference>
<keyword evidence="2" id="KW-0040">ANK repeat</keyword>
<evidence type="ECO:0000259" key="6">
    <source>
        <dbReference type="Pfam" id="PF24883"/>
    </source>
</evidence>
<feature type="domain" description="GPI inositol-deacylase winged helix" evidence="5">
    <location>
        <begin position="473"/>
        <end position="557"/>
    </location>
</feature>
<dbReference type="GeneID" id="27710055"/>
<reference evidence="7 8" key="1">
    <citation type="submission" date="2015-01" db="EMBL/GenBank/DDBJ databases">
        <title>The Genome Sequence of Fonsecaea multimorphosa CBS 102226.</title>
        <authorList>
            <consortium name="The Broad Institute Genomics Platform"/>
            <person name="Cuomo C."/>
            <person name="de Hoog S."/>
            <person name="Gorbushina A."/>
            <person name="Stielow B."/>
            <person name="Teixiera M."/>
            <person name="Abouelleil A."/>
            <person name="Chapman S.B."/>
            <person name="Priest M."/>
            <person name="Young S.K."/>
            <person name="Wortman J."/>
            <person name="Nusbaum C."/>
            <person name="Birren B."/>
        </authorList>
    </citation>
    <scope>NUCLEOTIDE SEQUENCE [LARGE SCALE GENOMIC DNA]</scope>
    <source>
        <strain evidence="7 8">CBS 102226</strain>
    </source>
</reference>
<feature type="region of interest" description="Disordered" evidence="3">
    <location>
        <begin position="775"/>
        <end position="794"/>
    </location>
</feature>
<dbReference type="SMART" id="SM00248">
    <property type="entry name" value="ANK"/>
    <property type="match status" value="2"/>
</dbReference>
<feature type="chain" id="PRO_5002256716" evidence="4">
    <location>
        <begin position="24"/>
        <end position="839"/>
    </location>
</feature>
<feature type="region of interest" description="Disordered" evidence="3">
    <location>
        <begin position="800"/>
        <end position="822"/>
    </location>
</feature>
<sequence length="839" mass="94395">MTDPFSLITGVAGLLSLAGTVISQCYCYGCAVAEAPDEARRLVSEVTSLNGILLGVQGLATQMDLPVYQLESSLKNCKVVLDTVSTKLHKFSPNSSKSPGKRAISRLLWPLRKNETEELVSAVERHKNSLSLSLSSLSVANREALMSQSATLETVSETLTEIKYKNAEQERRDILHWLCEHNYEAQFQRAHQLHCKNTCNWLLHDPAFLDWSNARSSLLWMHGQGGSGKTIATSYLIHHLLDIKPDDSLLAYFYYDASTIESLTPQTFFGAVVKQFCSELPQLPAHIIDAYRRASSRLGSPSQPSLMELKTFLQQLLESTNSATVVVDGLDESPDYSMVGDFLTSIVRSGKYALRVFVSSRPEVDLRRYLVEFPNIPVPEEAIEQDISVYIKMRICSDPRLRRMSENMKAFVERTLRTDANGMFRWVQCQLDEISRLRTDAALKRALTQLPPSIEGSYLRIIDSIAREDIPFATRTLLWLAHASTPLTLPELAEAVVLEPDFDELDPDSKLNDPNDVLEICRSLIAFHPISQTARLAHHSVREFLTGRLDSSSEFYIPAQASHRTIAEVCIRYMLLEDFSAGPLFKADFMWTLSEFPLLRYAAQNWPFHVQMSGAETDLLPLIRRLMTTRSNPKFLFWLQVVLFDSWHGFVHPDTDLQSARPLYYAASYGLTETVRSLATEGADLDERAGRYGGTALHAAVWRKKPEIIDILLDAGADPSIKDYNGATPAELSLFSGNKRYNRLHVEKRSKGQLAPFDESVVRLREKELAVPMSGEFELDQEKKNDQKPAKRSLRVVNATHDDASLEPSNEKQSVNHDPTGFSWSNFPTLTVRLSEEGS</sequence>
<dbReference type="EMBL" id="KN848068">
    <property type="protein sequence ID" value="KIX99674.1"/>
    <property type="molecule type" value="Genomic_DNA"/>
</dbReference>
<evidence type="ECO:0000313" key="7">
    <source>
        <dbReference type="EMBL" id="KIX99674.1"/>
    </source>
</evidence>
<accession>A0A0D2K8Y8</accession>
<keyword evidence="1" id="KW-0677">Repeat</keyword>
<dbReference type="Pfam" id="PF12796">
    <property type="entry name" value="Ank_2"/>
    <property type="match status" value="1"/>
</dbReference>
<protein>
    <submittedName>
        <fullName evidence="7">Uncharacterized protein</fullName>
    </submittedName>
</protein>
<dbReference type="InterPro" id="IPR056884">
    <property type="entry name" value="NPHP3-like_N"/>
</dbReference>
<keyword evidence="4" id="KW-0732">Signal</keyword>
<dbReference type="AlphaFoldDB" id="A0A0D2K8Y8"/>
<gene>
    <name evidence="7" type="ORF">Z520_04309</name>
</gene>
<evidence type="ECO:0000313" key="8">
    <source>
        <dbReference type="Proteomes" id="UP000053411"/>
    </source>
</evidence>
<dbReference type="RefSeq" id="XP_016633797.1">
    <property type="nucleotide sequence ID" value="XM_016774817.1"/>
</dbReference>
<feature type="repeat" description="ANK" evidence="2">
    <location>
        <begin position="658"/>
        <end position="690"/>
    </location>
</feature>
<feature type="compositionally biased region" description="Basic and acidic residues" evidence="3">
    <location>
        <begin position="780"/>
        <end position="789"/>
    </location>
</feature>
<feature type="signal peptide" evidence="4">
    <location>
        <begin position="1"/>
        <end position="23"/>
    </location>
</feature>
<dbReference type="Gene3D" id="3.40.50.300">
    <property type="entry name" value="P-loop containing nucleotide triphosphate hydrolases"/>
    <property type="match status" value="1"/>
</dbReference>
<dbReference type="Proteomes" id="UP000053411">
    <property type="component" value="Unassembled WGS sequence"/>
</dbReference>
<dbReference type="SUPFAM" id="SSF48403">
    <property type="entry name" value="Ankyrin repeat"/>
    <property type="match status" value="1"/>
</dbReference>
<dbReference type="PROSITE" id="PS50297">
    <property type="entry name" value="ANK_REP_REGION"/>
    <property type="match status" value="2"/>
</dbReference>
<feature type="compositionally biased region" description="Polar residues" evidence="3">
    <location>
        <begin position="807"/>
        <end position="822"/>
    </location>
</feature>
<organism evidence="7 8">
    <name type="scientific">Fonsecaea multimorphosa CBS 102226</name>
    <dbReference type="NCBI Taxonomy" id="1442371"/>
    <lineage>
        <taxon>Eukaryota</taxon>
        <taxon>Fungi</taxon>
        <taxon>Dikarya</taxon>
        <taxon>Ascomycota</taxon>
        <taxon>Pezizomycotina</taxon>
        <taxon>Eurotiomycetes</taxon>
        <taxon>Chaetothyriomycetidae</taxon>
        <taxon>Chaetothyriales</taxon>
        <taxon>Herpotrichiellaceae</taxon>
        <taxon>Fonsecaea</taxon>
    </lineage>
</organism>
<dbReference type="VEuPathDB" id="FungiDB:Z520_04309"/>
<name>A0A0D2K8Y8_9EURO</name>
<dbReference type="PANTHER" id="PTHR10039:SF16">
    <property type="entry name" value="GPI INOSITOL-DEACYLASE"/>
    <property type="match status" value="1"/>
</dbReference>
<keyword evidence="8" id="KW-1185">Reference proteome</keyword>